<evidence type="ECO:0000256" key="1">
    <source>
        <dbReference type="ARBA" id="ARBA00022801"/>
    </source>
</evidence>
<evidence type="ECO:0000256" key="2">
    <source>
        <dbReference type="PIRSR" id="PIRSR605754-1"/>
    </source>
</evidence>
<evidence type="ECO:0000313" key="5">
    <source>
        <dbReference type="Proteomes" id="UP000782880"/>
    </source>
</evidence>
<protein>
    <submittedName>
        <fullName evidence="4">Class D sortase</fullName>
    </submittedName>
</protein>
<dbReference type="InterPro" id="IPR041999">
    <property type="entry name" value="Sortase_D_1"/>
</dbReference>
<accession>A0A921IKT9</accession>
<dbReference type="SUPFAM" id="SSF63817">
    <property type="entry name" value="Sortase"/>
    <property type="match status" value="1"/>
</dbReference>
<keyword evidence="3" id="KW-0472">Membrane</keyword>
<organism evidence="4 5">
    <name type="scientific">Subdoligranulum variabile</name>
    <dbReference type="NCBI Taxonomy" id="214851"/>
    <lineage>
        <taxon>Bacteria</taxon>
        <taxon>Bacillati</taxon>
        <taxon>Bacillota</taxon>
        <taxon>Clostridia</taxon>
        <taxon>Eubacteriales</taxon>
        <taxon>Oscillospiraceae</taxon>
        <taxon>Subdoligranulum</taxon>
    </lineage>
</organism>
<comment type="caution">
    <text evidence="4">The sequence shown here is derived from an EMBL/GenBank/DDBJ whole genome shotgun (WGS) entry which is preliminary data.</text>
</comment>
<name>A0A921IKT9_9FIRM</name>
<dbReference type="NCBIfam" id="TIGR01076">
    <property type="entry name" value="sortase_fam"/>
    <property type="match status" value="1"/>
</dbReference>
<sequence length="239" mass="26475">MTHTSGKRSFLRKSWAAYVVVPVVFACITVGTLYGLSNVLLNPYQEMVSWFFTKSEENETNRDLYAQAIAEAQNGSASQSENGAQTIDKQTITYPYPGDRYGEIEIAGTTVSAPLYYGDDTATLNKGVGTFKDDIGVGIPGEGRTILLAGHNNTFFNGLQQVEVGDIVTIQTHYGTYTYEITDMQVKDYQDATAYDFTRTDENLIMYTCYPFDALGFTPDRYFVYAKYVSGPVLVDGEG</sequence>
<feature type="active site" description="Acyl-thioester intermediate" evidence="2">
    <location>
        <position position="209"/>
    </location>
</feature>
<reference evidence="4" key="1">
    <citation type="journal article" date="2021" name="PeerJ">
        <title>Extensive microbial diversity within the chicken gut microbiome revealed by metagenomics and culture.</title>
        <authorList>
            <person name="Gilroy R."/>
            <person name="Ravi A."/>
            <person name="Getino M."/>
            <person name="Pursley I."/>
            <person name="Horton D.L."/>
            <person name="Alikhan N.F."/>
            <person name="Baker D."/>
            <person name="Gharbi K."/>
            <person name="Hall N."/>
            <person name="Watson M."/>
            <person name="Adriaenssens E.M."/>
            <person name="Foster-Nyarko E."/>
            <person name="Jarju S."/>
            <person name="Secka A."/>
            <person name="Antonio M."/>
            <person name="Oren A."/>
            <person name="Chaudhuri R.R."/>
            <person name="La Ragione R."/>
            <person name="Hildebrand F."/>
            <person name="Pallen M.J."/>
        </authorList>
    </citation>
    <scope>NUCLEOTIDE SEQUENCE</scope>
    <source>
        <strain evidence="4">ChiBcec21-2208</strain>
    </source>
</reference>
<feature type="active site" description="Proton donor/acceptor" evidence="2">
    <location>
        <position position="151"/>
    </location>
</feature>
<keyword evidence="3" id="KW-1133">Transmembrane helix</keyword>
<dbReference type="CDD" id="cd05828">
    <property type="entry name" value="Sortase_D_1"/>
    <property type="match status" value="1"/>
</dbReference>
<reference evidence="4" key="2">
    <citation type="submission" date="2021-09" db="EMBL/GenBank/DDBJ databases">
        <authorList>
            <person name="Gilroy R."/>
        </authorList>
    </citation>
    <scope>NUCLEOTIDE SEQUENCE</scope>
    <source>
        <strain evidence="4">ChiBcec21-2208</strain>
    </source>
</reference>
<feature type="transmembrane region" description="Helical" evidence="3">
    <location>
        <begin position="15"/>
        <end position="36"/>
    </location>
</feature>
<keyword evidence="3" id="KW-0812">Transmembrane</keyword>
<dbReference type="InterPro" id="IPR023365">
    <property type="entry name" value="Sortase_dom-sf"/>
</dbReference>
<dbReference type="AlphaFoldDB" id="A0A921IKT9"/>
<dbReference type="EMBL" id="DYVE01000223">
    <property type="protein sequence ID" value="HJG28682.1"/>
    <property type="molecule type" value="Genomic_DNA"/>
</dbReference>
<dbReference type="GO" id="GO:0016787">
    <property type="term" value="F:hydrolase activity"/>
    <property type="evidence" value="ECO:0007669"/>
    <property type="project" value="UniProtKB-KW"/>
</dbReference>
<dbReference type="InterPro" id="IPR005754">
    <property type="entry name" value="Sortase"/>
</dbReference>
<dbReference type="Gene3D" id="2.40.260.10">
    <property type="entry name" value="Sortase"/>
    <property type="match status" value="1"/>
</dbReference>
<dbReference type="Proteomes" id="UP000782880">
    <property type="component" value="Unassembled WGS sequence"/>
</dbReference>
<proteinExistence type="predicted"/>
<evidence type="ECO:0000256" key="3">
    <source>
        <dbReference type="SAM" id="Phobius"/>
    </source>
</evidence>
<dbReference type="PROSITE" id="PS51257">
    <property type="entry name" value="PROKAR_LIPOPROTEIN"/>
    <property type="match status" value="1"/>
</dbReference>
<gene>
    <name evidence="4" type="ORF">K8V20_08600</name>
</gene>
<keyword evidence="1" id="KW-0378">Hydrolase</keyword>
<evidence type="ECO:0000313" key="4">
    <source>
        <dbReference type="EMBL" id="HJG28682.1"/>
    </source>
</evidence>
<dbReference type="Pfam" id="PF04203">
    <property type="entry name" value="Sortase"/>
    <property type="match status" value="1"/>
</dbReference>